<dbReference type="GO" id="GO:0000184">
    <property type="term" value="P:nuclear-transcribed mRNA catabolic process, nonsense-mediated decay"/>
    <property type="evidence" value="ECO:0007669"/>
    <property type="project" value="InterPro"/>
</dbReference>
<feature type="compositionally biased region" description="Basic and acidic residues" evidence="3">
    <location>
        <begin position="224"/>
        <end position="234"/>
    </location>
</feature>
<gene>
    <name evidence="5" type="ORF">BCR32DRAFT_284147</name>
</gene>
<sequence length="1122" mass="132080">MNAKRKELRALNEAAWEKRIDLSKEKLDSSIKKNTSFVKKLKVSLTSEKKNELLKDIRSLKLEKYIAEVVSAIAEAKLKNQSDIAAAVEICSLLHQRFADFSPLLQDALLKQLSPGSHSSNNLSSEQKEKVDSSRLARQKSVLPLFIELYLVNVFRDISLNKEKEMLAVVVLKKLLSIDKNIHNNIPLAVIVMSNYGRELTGIIPQKQEETKEDNEKEDESGEGEIKEKNDIKEDLENNEEEELIYVPNEVKERLRNHVLEYCKAVATQLKKAFENLKKMEKSNHENNIAHGKINEERKEKYQKNQKIFETYYENAKVLFKYSNRKIPEFKDEEDDDLGVSFKISLKDKKLDSFQSDIWEDEDSKIFYEQTIDLKLMIPSSLLKSKKDKKSDKDDNKDSEKSSNENLDQNSYFGISEPELEKLLKEKNEKMEKNEEIVEVEPEDESTIVEDKRTINPLALESILERLPFALNRDAIDQIAVDFCFVNNKSSMKKLIKTLVGVPRQRLDLLPYYSRLVSTLNKCFPEIGTSMINELEAEFHRLQKKGDQMFHEEKIKNIRFIGELTKFRVTPLHVVFHCIQVLLTNFNGFNIDILCSLLETCGRFLYRIPETKTRLGNMLEIMMRKKTVQHLDNRQVLLIENAYYQCNPPEKIIKPVKQRSPIELYIRKMIYVDLGKYTVDRISKQFRKLNWDDPEVLRVIYKVFFKIWKLKYINIHLMSYLVVELSHYHPDFGVAVVDNTIEDIRIGLEQNNYKHNQRRLAMIKFLGELWIYHMIETDTIFDILYTLVSFGHDQGKPRPDELCPLDAPHDYFRIRLICTLLDTCGLCLKEDSRLNIFLVLFQVYIKTKFQPPTDIIFLIQDIFEVFQPNKKLFNSYEEACIELDRLILEDRKRNEPKVIYDGTTHENNNEDADADNDNDNDNDDDDDDDDDDENDDDDNNDENVIDREEEDDDEDNENNDEENDENLVDGDDEDVIVYNQDDFKPTEEEEEEYKREFHQIMQESLDSRKNERKIQQFDIPIPMGIKKDLRDNNSDSQDDDSEEEKNNVEFVLLTKKGNKQQAKSLSVPNDCLFAVSARNQREIERKEQMKLKKLVLNYEEQEEKSRHKKRMDNRNRYYRDWN</sequence>
<evidence type="ECO:0000256" key="3">
    <source>
        <dbReference type="SAM" id="MobiDB-lite"/>
    </source>
</evidence>
<dbReference type="SMART" id="SM00543">
    <property type="entry name" value="MIF4G"/>
    <property type="match status" value="3"/>
</dbReference>
<feature type="compositionally biased region" description="Basic and acidic residues" evidence="3">
    <location>
        <begin position="899"/>
        <end position="908"/>
    </location>
</feature>
<dbReference type="Gene3D" id="4.10.80.160">
    <property type="match status" value="1"/>
</dbReference>
<feature type="domain" description="MIF4G" evidence="4">
    <location>
        <begin position="461"/>
        <end position="649"/>
    </location>
</feature>
<dbReference type="PANTHER" id="PTHR12839">
    <property type="entry name" value="NONSENSE-MEDIATED MRNA DECAY PROTEIN 2 UP-FRAMESHIFT SUPPRESSOR 2"/>
    <property type="match status" value="1"/>
</dbReference>
<dbReference type="GO" id="GO:0005737">
    <property type="term" value="C:cytoplasm"/>
    <property type="evidence" value="ECO:0007669"/>
    <property type="project" value="UniProtKB-SubCell"/>
</dbReference>
<feature type="domain" description="MIF4G" evidence="4">
    <location>
        <begin position="31"/>
        <end position="240"/>
    </location>
</feature>
<feature type="region of interest" description="Disordered" evidence="3">
    <location>
        <begin position="1099"/>
        <end position="1122"/>
    </location>
</feature>
<name>A0A1Y1WSV2_9FUNG</name>
<dbReference type="InterPro" id="IPR007193">
    <property type="entry name" value="Upf2/Nmd2_C"/>
</dbReference>
<feature type="compositionally biased region" description="Acidic residues" evidence="3">
    <location>
        <begin position="909"/>
        <end position="975"/>
    </location>
</feature>
<dbReference type="AlphaFoldDB" id="A0A1Y1WSV2"/>
<comment type="subcellular location">
    <subcellularLocation>
        <location evidence="1">Cytoplasm</location>
    </subcellularLocation>
</comment>
<feature type="compositionally biased region" description="Basic and acidic residues" evidence="3">
    <location>
        <begin position="1005"/>
        <end position="1015"/>
    </location>
</feature>
<feature type="region of interest" description="Disordered" evidence="3">
    <location>
        <begin position="386"/>
        <end position="411"/>
    </location>
</feature>
<dbReference type="Pfam" id="PF04050">
    <property type="entry name" value="Upf2"/>
    <property type="match status" value="1"/>
</dbReference>
<dbReference type="GO" id="GO:0035145">
    <property type="term" value="C:exon-exon junction complex"/>
    <property type="evidence" value="ECO:0007669"/>
    <property type="project" value="TreeGrafter"/>
</dbReference>
<feature type="region of interest" description="Disordered" evidence="3">
    <location>
        <begin position="203"/>
        <end position="234"/>
    </location>
</feature>
<feature type="compositionally biased region" description="Basic and acidic residues" evidence="3">
    <location>
        <begin position="1112"/>
        <end position="1122"/>
    </location>
</feature>
<dbReference type="EMBL" id="MCFG01000297">
    <property type="protein sequence ID" value="ORX76475.1"/>
    <property type="molecule type" value="Genomic_DNA"/>
</dbReference>
<evidence type="ECO:0000313" key="6">
    <source>
        <dbReference type="Proteomes" id="UP000193944"/>
    </source>
</evidence>
<proteinExistence type="predicted"/>
<dbReference type="STRING" id="1754192.A0A1Y1WSV2"/>
<keyword evidence="2" id="KW-0963">Cytoplasm</keyword>
<feature type="domain" description="MIF4G" evidence="4">
    <location>
        <begin position="664"/>
        <end position="869"/>
    </location>
</feature>
<organism evidence="5 6">
    <name type="scientific">Anaeromyces robustus</name>
    <dbReference type="NCBI Taxonomy" id="1754192"/>
    <lineage>
        <taxon>Eukaryota</taxon>
        <taxon>Fungi</taxon>
        <taxon>Fungi incertae sedis</taxon>
        <taxon>Chytridiomycota</taxon>
        <taxon>Chytridiomycota incertae sedis</taxon>
        <taxon>Neocallimastigomycetes</taxon>
        <taxon>Neocallimastigales</taxon>
        <taxon>Neocallimastigaceae</taxon>
        <taxon>Anaeromyces</taxon>
    </lineage>
</organism>
<dbReference type="InterPro" id="IPR039762">
    <property type="entry name" value="Nmd2/UPF2"/>
</dbReference>
<evidence type="ECO:0000259" key="4">
    <source>
        <dbReference type="SMART" id="SM00543"/>
    </source>
</evidence>
<dbReference type="Gene3D" id="1.25.40.180">
    <property type="match status" value="3"/>
</dbReference>
<feature type="region of interest" description="Disordered" evidence="3">
    <location>
        <begin position="899"/>
        <end position="1048"/>
    </location>
</feature>
<reference evidence="5 6" key="1">
    <citation type="submission" date="2016-08" db="EMBL/GenBank/DDBJ databases">
        <title>A Parts List for Fungal Cellulosomes Revealed by Comparative Genomics.</title>
        <authorList>
            <consortium name="DOE Joint Genome Institute"/>
            <person name="Haitjema C.H."/>
            <person name="Gilmore S.P."/>
            <person name="Henske J.K."/>
            <person name="Solomon K.V."/>
            <person name="De Groot R."/>
            <person name="Kuo A."/>
            <person name="Mondo S.J."/>
            <person name="Salamov A.A."/>
            <person name="Labutti K."/>
            <person name="Zhao Z."/>
            <person name="Chiniquy J."/>
            <person name="Barry K."/>
            <person name="Brewer H.M."/>
            <person name="Purvine S.O."/>
            <person name="Wright A.T."/>
            <person name="Boxma B."/>
            <person name="Van Alen T."/>
            <person name="Hackstein J.H."/>
            <person name="Baker S.E."/>
            <person name="Grigoriev I.V."/>
            <person name="O'Malley M.A."/>
        </authorList>
    </citation>
    <scope>NUCLEOTIDE SEQUENCE [LARGE SCALE GENOMIC DNA]</scope>
    <source>
        <strain evidence="5 6">S4</strain>
    </source>
</reference>
<dbReference type="InterPro" id="IPR003890">
    <property type="entry name" value="MIF4G-like_typ-3"/>
</dbReference>
<dbReference type="OrthoDB" id="27832at2759"/>
<dbReference type="SUPFAM" id="SSF48371">
    <property type="entry name" value="ARM repeat"/>
    <property type="match status" value="3"/>
</dbReference>
<dbReference type="GO" id="GO:0003723">
    <property type="term" value="F:RNA binding"/>
    <property type="evidence" value="ECO:0007669"/>
    <property type="project" value="InterPro"/>
</dbReference>
<dbReference type="InterPro" id="IPR016024">
    <property type="entry name" value="ARM-type_fold"/>
</dbReference>
<keyword evidence="6" id="KW-1185">Reference proteome</keyword>
<feature type="compositionally biased region" description="Basic and acidic residues" evidence="3">
    <location>
        <begin position="981"/>
        <end position="998"/>
    </location>
</feature>
<evidence type="ECO:0000256" key="1">
    <source>
        <dbReference type="ARBA" id="ARBA00004496"/>
    </source>
</evidence>
<dbReference type="Pfam" id="PF02854">
    <property type="entry name" value="MIF4G"/>
    <property type="match status" value="3"/>
</dbReference>
<feature type="compositionally biased region" description="Basic and acidic residues" evidence="3">
    <location>
        <begin position="389"/>
        <end position="403"/>
    </location>
</feature>
<evidence type="ECO:0000313" key="5">
    <source>
        <dbReference type="EMBL" id="ORX76475.1"/>
    </source>
</evidence>
<feature type="compositionally biased region" description="Acidic residues" evidence="3">
    <location>
        <begin position="211"/>
        <end position="223"/>
    </location>
</feature>
<reference evidence="5 6" key="2">
    <citation type="submission" date="2016-08" db="EMBL/GenBank/DDBJ databases">
        <title>Pervasive Adenine N6-methylation of Active Genes in Fungi.</title>
        <authorList>
            <consortium name="DOE Joint Genome Institute"/>
            <person name="Mondo S.J."/>
            <person name="Dannebaum R.O."/>
            <person name="Kuo R.C."/>
            <person name="Labutti K."/>
            <person name="Haridas S."/>
            <person name="Kuo A."/>
            <person name="Salamov A."/>
            <person name="Ahrendt S.R."/>
            <person name="Lipzen A."/>
            <person name="Sullivan W."/>
            <person name="Andreopoulos W.B."/>
            <person name="Clum A."/>
            <person name="Lindquist E."/>
            <person name="Daum C."/>
            <person name="Ramamoorthy G.K."/>
            <person name="Gryganskyi A."/>
            <person name="Culley D."/>
            <person name="Magnuson J.K."/>
            <person name="James T.Y."/>
            <person name="O'Malley M.A."/>
            <person name="Stajich J.E."/>
            <person name="Spatafora J.W."/>
            <person name="Visel A."/>
            <person name="Grigoriev I.V."/>
        </authorList>
    </citation>
    <scope>NUCLEOTIDE SEQUENCE [LARGE SCALE GENOMIC DNA]</scope>
    <source>
        <strain evidence="5 6">S4</strain>
    </source>
</reference>
<comment type="caution">
    <text evidence="5">The sequence shown here is derived from an EMBL/GenBank/DDBJ whole genome shotgun (WGS) entry which is preliminary data.</text>
</comment>
<dbReference type="PANTHER" id="PTHR12839:SF7">
    <property type="entry name" value="REGULATOR OF NONSENSE TRANSCRIPTS 2"/>
    <property type="match status" value="1"/>
</dbReference>
<evidence type="ECO:0000256" key="2">
    <source>
        <dbReference type="ARBA" id="ARBA00022490"/>
    </source>
</evidence>
<dbReference type="Proteomes" id="UP000193944">
    <property type="component" value="Unassembled WGS sequence"/>
</dbReference>
<accession>A0A1Y1WSV2</accession>
<protein>
    <submittedName>
        <fullName evidence="5">ARM repeat-containing protein</fullName>
    </submittedName>
</protein>